<dbReference type="SUPFAM" id="SSF52058">
    <property type="entry name" value="L domain-like"/>
    <property type="match status" value="1"/>
</dbReference>
<evidence type="ECO:0000256" key="1">
    <source>
        <dbReference type="ARBA" id="ARBA00004479"/>
    </source>
</evidence>
<dbReference type="OrthoDB" id="676979at2759"/>
<keyword evidence="7" id="KW-0677">Repeat</keyword>
<evidence type="ECO:0000256" key="5">
    <source>
        <dbReference type="ARBA" id="ARBA00022692"/>
    </source>
</evidence>
<evidence type="ECO:0000256" key="11">
    <source>
        <dbReference type="ARBA" id="ARBA00023180"/>
    </source>
</evidence>
<keyword evidence="10" id="KW-0675">Receptor</keyword>
<dbReference type="eggNOG" id="ENOG502QS9V">
    <property type="taxonomic scope" value="Eukaryota"/>
</dbReference>
<keyword evidence="4" id="KW-0433">Leucine-rich repeat</keyword>
<dbReference type="Gene3D" id="3.80.10.10">
    <property type="entry name" value="Ribonuclease Inhibitor"/>
    <property type="match status" value="4"/>
</dbReference>
<comment type="similarity">
    <text evidence="3">Belongs to the RLP family.</text>
</comment>
<dbReference type="GO" id="GO:0004672">
    <property type="term" value="F:protein kinase activity"/>
    <property type="evidence" value="ECO:0007669"/>
    <property type="project" value="InterPro"/>
</dbReference>
<name>A0A1S2Z418_CICAR</name>
<evidence type="ECO:0000256" key="12">
    <source>
        <dbReference type="SAM" id="Phobius"/>
    </source>
</evidence>
<comment type="subcellular location">
    <subcellularLocation>
        <location evidence="1">Membrane</location>
        <topology evidence="1">Single-pass type I membrane protein</topology>
    </subcellularLocation>
</comment>
<organism evidence="14 15">
    <name type="scientific">Cicer arietinum</name>
    <name type="common">Chickpea</name>
    <name type="synonym">Garbanzo</name>
    <dbReference type="NCBI Taxonomy" id="3827"/>
    <lineage>
        <taxon>Eukaryota</taxon>
        <taxon>Viridiplantae</taxon>
        <taxon>Streptophyta</taxon>
        <taxon>Embryophyta</taxon>
        <taxon>Tracheophyta</taxon>
        <taxon>Spermatophyta</taxon>
        <taxon>Magnoliopsida</taxon>
        <taxon>eudicotyledons</taxon>
        <taxon>Gunneridae</taxon>
        <taxon>Pentapetalae</taxon>
        <taxon>rosids</taxon>
        <taxon>fabids</taxon>
        <taxon>Fabales</taxon>
        <taxon>Fabaceae</taxon>
        <taxon>Papilionoideae</taxon>
        <taxon>50 kb inversion clade</taxon>
        <taxon>NPAAA clade</taxon>
        <taxon>Hologalegina</taxon>
        <taxon>IRL clade</taxon>
        <taxon>Cicereae</taxon>
        <taxon>Cicer</taxon>
    </lineage>
</organism>
<evidence type="ECO:0000256" key="8">
    <source>
        <dbReference type="ARBA" id="ARBA00022989"/>
    </source>
</evidence>
<protein>
    <submittedName>
        <fullName evidence="15">Leucine-rich repeat receptor-like protein kinase TDR isoform X1</fullName>
    </submittedName>
</protein>
<keyword evidence="8 12" id="KW-1133">Transmembrane helix</keyword>
<dbReference type="Pfam" id="PF07714">
    <property type="entry name" value="PK_Tyr_Ser-Thr"/>
    <property type="match status" value="1"/>
</dbReference>
<keyword evidence="6" id="KW-0732">Signal</keyword>
<keyword evidence="14" id="KW-1185">Reference proteome</keyword>
<proteinExistence type="inferred from homology"/>
<evidence type="ECO:0000256" key="7">
    <source>
        <dbReference type="ARBA" id="ARBA00022737"/>
    </source>
</evidence>
<dbReference type="PANTHER" id="PTHR48053:SF71">
    <property type="entry name" value="LEUCINE RICH REPEAT FAMILY PROTEIN, EXPRESSED"/>
    <property type="match status" value="1"/>
</dbReference>
<dbReference type="Gene3D" id="3.30.200.20">
    <property type="entry name" value="Phosphorylase Kinase, domain 1"/>
    <property type="match status" value="1"/>
</dbReference>
<gene>
    <name evidence="15" type="primary">LOC101496946</name>
</gene>
<reference evidence="15" key="1">
    <citation type="submission" date="2025-08" db="UniProtKB">
        <authorList>
            <consortium name="RefSeq"/>
        </authorList>
    </citation>
    <scope>IDENTIFICATION</scope>
    <source>
        <tissue evidence="15">Etiolated seedlings</tissue>
    </source>
</reference>
<dbReference type="KEGG" id="cam:101496946"/>
<dbReference type="InterPro" id="IPR013210">
    <property type="entry name" value="LRR_N_plant-typ"/>
</dbReference>
<dbReference type="SUPFAM" id="SSF56112">
    <property type="entry name" value="Protein kinase-like (PK-like)"/>
    <property type="match status" value="1"/>
</dbReference>
<keyword evidence="11" id="KW-0325">Glycoprotein</keyword>
<dbReference type="PANTHER" id="PTHR48053">
    <property type="entry name" value="LEUCINE RICH REPEAT FAMILY PROTEIN, EXPRESSED"/>
    <property type="match status" value="1"/>
</dbReference>
<dbReference type="InterPro" id="IPR011009">
    <property type="entry name" value="Kinase-like_dom_sf"/>
</dbReference>
<dbReference type="InterPro" id="IPR001245">
    <property type="entry name" value="Ser-Thr/Tyr_kinase_cat_dom"/>
</dbReference>
<evidence type="ECO:0000313" key="15">
    <source>
        <dbReference type="RefSeq" id="XP_004514666.1"/>
    </source>
</evidence>
<dbReference type="SUPFAM" id="SSF52047">
    <property type="entry name" value="RNI-like"/>
    <property type="match status" value="1"/>
</dbReference>
<dbReference type="PaxDb" id="3827-XP_004514666.1"/>
<dbReference type="FunFam" id="3.80.10.10:FF:000233">
    <property type="entry name" value="Leucine-rich repeat receptor-like protein kinase TDR"/>
    <property type="match status" value="1"/>
</dbReference>
<dbReference type="Pfam" id="PF00560">
    <property type="entry name" value="LRR_1"/>
    <property type="match status" value="7"/>
</dbReference>
<dbReference type="InterPro" id="IPR032675">
    <property type="entry name" value="LRR_dom_sf"/>
</dbReference>
<dbReference type="Proteomes" id="UP000087171">
    <property type="component" value="Unplaced"/>
</dbReference>
<evidence type="ECO:0000313" key="14">
    <source>
        <dbReference type="Proteomes" id="UP000087171"/>
    </source>
</evidence>
<dbReference type="Pfam" id="PF08263">
    <property type="entry name" value="LRRNT_2"/>
    <property type="match status" value="1"/>
</dbReference>
<dbReference type="InterPro" id="IPR000719">
    <property type="entry name" value="Prot_kinase_dom"/>
</dbReference>
<dbReference type="GO" id="GO:0005524">
    <property type="term" value="F:ATP binding"/>
    <property type="evidence" value="ECO:0007669"/>
    <property type="project" value="InterPro"/>
</dbReference>
<feature type="transmembrane region" description="Helical" evidence="12">
    <location>
        <begin position="668"/>
        <end position="690"/>
    </location>
</feature>
<dbReference type="InterPro" id="IPR008271">
    <property type="entry name" value="Ser/Thr_kinase_AS"/>
</dbReference>
<dbReference type="PROSITE" id="PS00108">
    <property type="entry name" value="PROTEIN_KINASE_ST"/>
    <property type="match status" value="1"/>
</dbReference>
<evidence type="ECO:0000256" key="6">
    <source>
        <dbReference type="ARBA" id="ARBA00022729"/>
    </source>
</evidence>
<dbReference type="GeneID" id="101496946"/>
<evidence type="ECO:0000256" key="10">
    <source>
        <dbReference type="ARBA" id="ARBA00023170"/>
    </source>
</evidence>
<sequence>MLNIVYPDTIVYVRGSFNCPSSFCSLQVPMEIFKLFYFINLLSTIMLTSSLAIDRYSQALLSLKSELIDDDNSLHDWMVPSIGNLTTSSYACSWSGIKCNKDSIVTSIDLSMKKLGGVLSGNQFSFFTNVIHLNLSQNLFSGQLPTQIFNLTSLKTLDISRNNFSGQFPKGVHSLKNLVVLDALSNSFSGTLPAEFSELKYLKVLNLAGSYFRGSIPFEFGSFRSLEFLHLAGNSLTGNIPPELGNLKTVTHMEIGYNFYHGFIPPQLGNMSQLQYLDIASANLSGPIPKELSNLTNLHSIFLFRNQLTGSIPSEFNKIQPLTDLDLSDNFLSGSIPESISELKNLRLLSLMYNDMSGTVSDGIAQLPSLETLLIWNNSFSGSLPESLGKNSKLGWVDVSTNNFNGSIPPNICGGGVLFKLILFSNKFTGSLFSISNCSSLVRLRLEDNSFSGEIPLKFKHFPEITYVDLSLNNFVGGIPSDIYKATHLEYFNVSYNMQLGGNIPSQMWSLPKLQNFSASSCGILGTIPLFEYCKSISAIDLGKNNLSGIIPRSVYKCQALVAIKLSYNNLTGRIPEELASIPILETVELSNNKINGLIPEKFGSSSSLQLLNVSFNNISGSIPKSKSFISMGRSAFVGNSELCGAPLRPCTESVGILGGKSTWKLTYIMLLSVGLLIILLALAFGIHYFKKGFKSQWKMVSFVGLNQFTANDVLTSFSTSTEHTQVPSPVVTKAFLPTGITVLVKKIEWETRSIKLVSEFIMRLGNARHKNLIRVLGFCHNQNLVYLLYDYLQNGNLAEKIGMKWDWEAKLRTVVGIARGLCFLHHDCYPAIPHGDLKSSNIVFDENMEPYLANFGFKHVLQLSKGLSSTTTTHETEYNEELKEELCNDIYNFGKMILEILTGGRFTSVAASIQSKSHEVLLREVCNGNEVSSTSSIQDIKLVLEVAMLCTRSRSSDRPSMDDALKLLSRLKDLEDHKNSK</sequence>
<dbReference type="AlphaFoldDB" id="A0A1S2Z418"/>
<dbReference type="GO" id="GO:0016020">
    <property type="term" value="C:membrane"/>
    <property type="evidence" value="ECO:0007669"/>
    <property type="project" value="UniProtKB-SubCell"/>
</dbReference>
<evidence type="ECO:0000256" key="3">
    <source>
        <dbReference type="ARBA" id="ARBA00009592"/>
    </source>
</evidence>
<keyword evidence="5 12" id="KW-0812">Transmembrane</keyword>
<evidence type="ECO:0000256" key="9">
    <source>
        <dbReference type="ARBA" id="ARBA00023136"/>
    </source>
</evidence>
<dbReference type="Gene3D" id="1.10.510.10">
    <property type="entry name" value="Transferase(Phosphotransferase) domain 1"/>
    <property type="match status" value="1"/>
</dbReference>
<evidence type="ECO:0000256" key="4">
    <source>
        <dbReference type="ARBA" id="ARBA00022614"/>
    </source>
</evidence>
<dbReference type="FunFam" id="3.80.10.10:FF:000896">
    <property type="entry name" value="Leucine-rich repeat receptor-like protein kinase"/>
    <property type="match status" value="1"/>
</dbReference>
<evidence type="ECO:0000259" key="13">
    <source>
        <dbReference type="PROSITE" id="PS50011"/>
    </source>
</evidence>
<dbReference type="SMART" id="SM00220">
    <property type="entry name" value="S_TKc"/>
    <property type="match status" value="1"/>
</dbReference>
<dbReference type="InterPro" id="IPR051716">
    <property type="entry name" value="Plant_RL_S/T_kinase"/>
</dbReference>
<dbReference type="InterPro" id="IPR001611">
    <property type="entry name" value="Leu-rich_rpt"/>
</dbReference>
<evidence type="ECO:0000256" key="2">
    <source>
        <dbReference type="ARBA" id="ARBA00008684"/>
    </source>
</evidence>
<dbReference type="FunFam" id="1.10.510.10:FF:001306">
    <property type="entry name" value="Leucine-rich repeat receptor-like protein kinase TDR"/>
    <property type="match status" value="1"/>
</dbReference>
<dbReference type="FunFam" id="3.30.200.20:FF:001006">
    <property type="entry name" value="Leucine-rich repeat receptor-like protein kinase TDR"/>
    <property type="match status" value="1"/>
</dbReference>
<dbReference type="GO" id="GO:0009791">
    <property type="term" value="P:post-embryonic development"/>
    <property type="evidence" value="ECO:0007669"/>
    <property type="project" value="UniProtKB-ARBA"/>
</dbReference>
<dbReference type="RefSeq" id="XP_004514666.1">
    <property type="nucleotide sequence ID" value="XM_004514609.3"/>
</dbReference>
<accession>A0A1S2Z418</accession>
<dbReference type="PROSITE" id="PS50011">
    <property type="entry name" value="PROTEIN_KINASE_DOM"/>
    <property type="match status" value="1"/>
</dbReference>
<keyword evidence="9 12" id="KW-0472">Membrane</keyword>
<feature type="domain" description="Protein kinase" evidence="13">
    <location>
        <begin position="698"/>
        <end position="972"/>
    </location>
</feature>
<comment type="similarity">
    <text evidence="2">Belongs to the protein kinase superfamily. Ser/Thr protein kinase family.</text>
</comment>
<dbReference type="STRING" id="3827.A0A1S2Z418"/>
<dbReference type="FunFam" id="3.80.10.10:FF:000275">
    <property type="entry name" value="Leucine-rich repeat receptor-like protein kinase"/>
    <property type="match status" value="1"/>
</dbReference>